<dbReference type="SUPFAM" id="SSF53784">
    <property type="entry name" value="Phosphofructokinase"/>
    <property type="match status" value="2"/>
</dbReference>
<feature type="compositionally biased region" description="Pro residues" evidence="2">
    <location>
        <begin position="669"/>
        <end position="691"/>
    </location>
</feature>
<dbReference type="Gene3D" id="3.40.50.450">
    <property type="match status" value="1"/>
</dbReference>
<feature type="region of interest" description="Disordered" evidence="2">
    <location>
        <begin position="658"/>
        <end position="703"/>
    </location>
</feature>
<feature type="region of interest" description="Disordered" evidence="2">
    <location>
        <begin position="571"/>
        <end position="598"/>
    </location>
</feature>
<feature type="region of interest" description="Disordered" evidence="2">
    <location>
        <begin position="16"/>
        <end position="60"/>
    </location>
</feature>
<dbReference type="GO" id="GO:0070095">
    <property type="term" value="F:fructose-6-phosphate binding"/>
    <property type="evidence" value="ECO:0007669"/>
    <property type="project" value="TreeGrafter"/>
</dbReference>
<protein>
    <submittedName>
        <fullName evidence="4">UmuC domain-containing protein</fullName>
    </submittedName>
</protein>
<feature type="compositionally biased region" description="Basic residues" evidence="2">
    <location>
        <begin position="571"/>
        <end position="591"/>
    </location>
</feature>
<dbReference type="GO" id="GO:0016208">
    <property type="term" value="F:AMP binding"/>
    <property type="evidence" value="ECO:0007669"/>
    <property type="project" value="TreeGrafter"/>
</dbReference>
<dbReference type="GO" id="GO:0046872">
    <property type="term" value="F:metal ion binding"/>
    <property type="evidence" value="ECO:0007669"/>
    <property type="project" value="UniProtKB-KW"/>
</dbReference>
<dbReference type="AlphaFoldDB" id="A0A1I8FLU6"/>
<dbReference type="GO" id="GO:0048029">
    <property type="term" value="F:monosaccharide binding"/>
    <property type="evidence" value="ECO:0007669"/>
    <property type="project" value="TreeGrafter"/>
</dbReference>
<dbReference type="GO" id="GO:0030388">
    <property type="term" value="P:fructose 1,6-bisphosphate metabolic process"/>
    <property type="evidence" value="ECO:0007669"/>
    <property type="project" value="TreeGrafter"/>
</dbReference>
<dbReference type="GO" id="GO:0042802">
    <property type="term" value="F:identical protein binding"/>
    <property type="evidence" value="ECO:0007669"/>
    <property type="project" value="TreeGrafter"/>
</dbReference>
<evidence type="ECO:0000256" key="1">
    <source>
        <dbReference type="ARBA" id="ARBA00048070"/>
    </source>
</evidence>
<dbReference type="GO" id="GO:0061621">
    <property type="term" value="P:canonical glycolysis"/>
    <property type="evidence" value="ECO:0007669"/>
    <property type="project" value="TreeGrafter"/>
</dbReference>
<keyword evidence="3" id="KW-1185">Reference proteome</keyword>
<sequence>ADLFRQEWTPSLVDKLAQRKARSQRSKRRAPIARPAHRGDASGPSTTTSAHRHDHRGRTRACTASLMPATPSPHAQSHQRAFVMEGDGRHCGYLCAVSALCIAKADLSSLIHPRPRHREPGNAASGAEHHHRGLRAPSTLRATPSAPTSSGHDQPEAEVRYQGHRPRPTCKRGGAPSAFDRLLGCRMAAEALLALLDARQNPRLPSIVVSLDCQSGTAQAPGLLPRLVVGLCGCRWWSRRAWPATKAVNEAIQAKNYAQSVEPARQVLHQQPGHLPDPEEAATRPPNACSDSCPTLLIVMVGAPPAAPTPACAPSSAPASTNGFRVLGCQRRFRRPRQRPASPAELGVRVRPDVLRRQLPRTKRITARRSAIAAVAEALSKACCCLIGGFEAFSSLVQLFQARPSQPALAVPMLRRVFVVETMGGYCGYLATLAGLAGGACGRRLHQGGQIRPWPCCWTMCATSSQKMHDDCGPAAGPHSCATSSPTRNYSTDFVYRVFKEEARASSTAVPTKGVLTAFTDGGGPKATVPDLSYRRHAHRPYEPQLAPRSSGVKAADWFLFRVLSGGACGRRHRGRVGRRPARPSWHHRGTSVRPGDGVLSDTRLQAAHAAAGTQWWLKLRPLLRILAKHDSVLESDSRLDQPDDHQGRAGRRFAQLVPLQPLPEQKEPPPPPGGFIVPPPPPPPPNPPSPVLEAAGVARPPAASARLPPPFHIVRSPLVHTELPQQPAPQPASVVVAGHWRWSVEARLSVAAAVAVSARIRERSRPRHLHRRLQSAAARLPSGTRKLPPPPSLCRELGRPPPVRPRRSAGAAASRLKAPDTKAPLPPALPAKELAAASGGPTLRSGSSRSRGIVTDLDGSALPVLLSAVREGALQIRCPRLQQMLEAQNLQTWTFFSLLSSMVTFSILFSISISSCKFSAAHRPGARDRMPRVSARESGRSRRLDAREQQQLQTRELGDERSQQAAPSAGTAARHSSRVMGRRSGGPSSLLDGVADQDAVLGKHKSSS</sequence>
<dbReference type="GO" id="GO:0005945">
    <property type="term" value="C:6-phosphofructokinase complex"/>
    <property type="evidence" value="ECO:0007669"/>
    <property type="project" value="TreeGrafter"/>
</dbReference>
<feature type="compositionally biased region" description="Basic residues" evidence="2">
    <location>
        <begin position="18"/>
        <end position="31"/>
    </location>
</feature>
<feature type="region of interest" description="Disordered" evidence="2">
    <location>
        <begin position="922"/>
        <end position="1009"/>
    </location>
</feature>
<name>A0A1I8FLU6_9PLAT</name>
<feature type="compositionally biased region" description="Basic residues" evidence="2">
    <location>
        <begin position="50"/>
        <end position="59"/>
    </location>
</feature>
<feature type="region of interest" description="Disordered" evidence="2">
    <location>
        <begin position="767"/>
        <end position="828"/>
    </location>
</feature>
<proteinExistence type="predicted"/>
<evidence type="ECO:0000256" key="2">
    <source>
        <dbReference type="SAM" id="MobiDB-lite"/>
    </source>
</evidence>
<evidence type="ECO:0000313" key="4">
    <source>
        <dbReference type="WBParaSite" id="maker-unitig_39151-snap-gene-0.2-mRNA-1"/>
    </source>
</evidence>
<feature type="compositionally biased region" description="Polar residues" evidence="2">
    <location>
        <begin position="140"/>
        <end position="152"/>
    </location>
</feature>
<dbReference type="Gene3D" id="3.40.50.460">
    <property type="entry name" value="Phosphofructokinase domain"/>
    <property type="match status" value="2"/>
</dbReference>
<dbReference type="GO" id="GO:0006002">
    <property type="term" value="P:fructose 6-phosphate metabolic process"/>
    <property type="evidence" value="ECO:0007669"/>
    <property type="project" value="TreeGrafter"/>
</dbReference>
<dbReference type="GO" id="GO:0005524">
    <property type="term" value="F:ATP binding"/>
    <property type="evidence" value="ECO:0007669"/>
    <property type="project" value="TreeGrafter"/>
</dbReference>
<organism evidence="3 4">
    <name type="scientific">Macrostomum lignano</name>
    <dbReference type="NCBI Taxonomy" id="282301"/>
    <lineage>
        <taxon>Eukaryota</taxon>
        <taxon>Metazoa</taxon>
        <taxon>Spiralia</taxon>
        <taxon>Lophotrochozoa</taxon>
        <taxon>Platyhelminthes</taxon>
        <taxon>Rhabditophora</taxon>
        <taxon>Macrostomorpha</taxon>
        <taxon>Macrostomida</taxon>
        <taxon>Macrostomidae</taxon>
        <taxon>Macrostomum</taxon>
    </lineage>
</organism>
<evidence type="ECO:0000313" key="3">
    <source>
        <dbReference type="Proteomes" id="UP000095280"/>
    </source>
</evidence>
<feature type="region of interest" description="Disordered" evidence="2">
    <location>
        <begin position="112"/>
        <end position="174"/>
    </location>
</feature>
<dbReference type="Proteomes" id="UP000095280">
    <property type="component" value="Unplaced"/>
</dbReference>
<dbReference type="WBParaSite" id="maker-unitig_39151-snap-gene-0.2-mRNA-1">
    <property type="protein sequence ID" value="maker-unitig_39151-snap-gene-0.2-mRNA-1"/>
    <property type="gene ID" value="maker-unitig_39151-snap-gene-0.2"/>
</dbReference>
<dbReference type="PANTHER" id="PTHR13697:SF4">
    <property type="entry name" value="ATP-DEPENDENT 6-PHOSPHOFRUCTOKINASE"/>
    <property type="match status" value="1"/>
</dbReference>
<comment type="catalytic activity">
    <reaction evidence="1">
        <text>beta-D-fructose 6-phosphate + ATP = beta-D-fructose 1,6-bisphosphate + ADP + H(+)</text>
        <dbReference type="Rhea" id="RHEA:16109"/>
        <dbReference type="ChEBI" id="CHEBI:15378"/>
        <dbReference type="ChEBI" id="CHEBI:30616"/>
        <dbReference type="ChEBI" id="CHEBI:32966"/>
        <dbReference type="ChEBI" id="CHEBI:57634"/>
        <dbReference type="ChEBI" id="CHEBI:456216"/>
        <dbReference type="EC" id="2.7.1.11"/>
    </reaction>
</comment>
<accession>A0A1I8FLU6</accession>
<dbReference type="InterPro" id="IPR035966">
    <property type="entry name" value="PKF_sf"/>
</dbReference>
<reference evidence="4" key="1">
    <citation type="submission" date="2016-11" db="UniProtKB">
        <authorList>
            <consortium name="WormBaseParasite"/>
        </authorList>
    </citation>
    <scope>IDENTIFICATION</scope>
</reference>
<dbReference type="PANTHER" id="PTHR13697">
    <property type="entry name" value="PHOSPHOFRUCTOKINASE"/>
    <property type="match status" value="1"/>
</dbReference>
<feature type="compositionally biased region" description="Basic and acidic residues" evidence="2">
    <location>
        <begin position="926"/>
        <end position="949"/>
    </location>
</feature>
<dbReference type="GO" id="GO:0003872">
    <property type="term" value="F:6-phosphofructokinase activity"/>
    <property type="evidence" value="ECO:0007669"/>
    <property type="project" value="UniProtKB-EC"/>
</dbReference>